<dbReference type="AlphaFoldDB" id="A0AAD7AF24"/>
<proteinExistence type="predicted"/>
<protein>
    <submittedName>
        <fullName evidence="1">Uncharacterized protein</fullName>
    </submittedName>
</protein>
<dbReference type="Proteomes" id="UP001218218">
    <property type="component" value="Unassembled WGS sequence"/>
</dbReference>
<reference evidence="1" key="1">
    <citation type="submission" date="2023-03" db="EMBL/GenBank/DDBJ databases">
        <title>Massive genome expansion in bonnet fungi (Mycena s.s.) driven by repeated elements and novel gene families across ecological guilds.</title>
        <authorList>
            <consortium name="Lawrence Berkeley National Laboratory"/>
            <person name="Harder C.B."/>
            <person name="Miyauchi S."/>
            <person name="Viragh M."/>
            <person name="Kuo A."/>
            <person name="Thoen E."/>
            <person name="Andreopoulos B."/>
            <person name="Lu D."/>
            <person name="Skrede I."/>
            <person name="Drula E."/>
            <person name="Henrissat B."/>
            <person name="Morin E."/>
            <person name="Kohler A."/>
            <person name="Barry K."/>
            <person name="LaButti K."/>
            <person name="Morin E."/>
            <person name="Salamov A."/>
            <person name="Lipzen A."/>
            <person name="Mereny Z."/>
            <person name="Hegedus B."/>
            <person name="Baldrian P."/>
            <person name="Stursova M."/>
            <person name="Weitz H."/>
            <person name="Taylor A."/>
            <person name="Grigoriev I.V."/>
            <person name="Nagy L.G."/>
            <person name="Martin F."/>
            <person name="Kauserud H."/>
        </authorList>
    </citation>
    <scope>NUCLEOTIDE SEQUENCE</scope>
    <source>
        <strain evidence="1">CBHHK002</strain>
    </source>
</reference>
<evidence type="ECO:0000313" key="2">
    <source>
        <dbReference type="Proteomes" id="UP001218218"/>
    </source>
</evidence>
<gene>
    <name evidence="1" type="ORF">DFH08DRAFT_953875</name>
</gene>
<evidence type="ECO:0000313" key="1">
    <source>
        <dbReference type="EMBL" id="KAJ7356532.1"/>
    </source>
</evidence>
<keyword evidence="2" id="KW-1185">Reference proteome</keyword>
<name>A0AAD7AF24_9AGAR</name>
<dbReference type="EMBL" id="JARIHO010000008">
    <property type="protein sequence ID" value="KAJ7356532.1"/>
    <property type="molecule type" value="Genomic_DNA"/>
</dbReference>
<sequence>MARDLKEARKHWEVFEVFTELLEGERPDLVTNWKGWVKDWESVQHTDGTGLPFEMTKQVHAMKDIRLRLTREELTL</sequence>
<comment type="caution">
    <text evidence="1">The sequence shown here is derived from an EMBL/GenBank/DDBJ whole genome shotgun (WGS) entry which is preliminary data.</text>
</comment>
<organism evidence="1 2">
    <name type="scientific">Mycena albidolilacea</name>
    <dbReference type="NCBI Taxonomy" id="1033008"/>
    <lineage>
        <taxon>Eukaryota</taxon>
        <taxon>Fungi</taxon>
        <taxon>Dikarya</taxon>
        <taxon>Basidiomycota</taxon>
        <taxon>Agaricomycotina</taxon>
        <taxon>Agaricomycetes</taxon>
        <taxon>Agaricomycetidae</taxon>
        <taxon>Agaricales</taxon>
        <taxon>Marasmiineae</taxon>
        <taxon>Mycenaceae</taxon>
        <taxon>Mycena</taxon>
    </lineage>
</organism>
<accession>A0AAD7AF24</accession>